<proteinExistence type="predicted"/>
<feature type="compositionally biased region" description="Basic and acidic residues" evidence="2">
    <location>
        <begin position="423"/>
        <end position="447"/>
    </location>
</feature>
<feature type="compositionally biased region" description="Basic and acidic residues" evidence="2">
    <location>
        <begin position="316"/>
        <end position="327"/>
    </location>
</feature>
<dbReference type="EMBL" id="JBFMKM010000005">
    <property type="protein sequence ID" value="KAL1305955.1"/>
    <property type="molecule type" value="Genomic_DNA"/>
</dbReference>
<feature type="compositionally biased region" description="Basic and acidic residues" evidence="2">
    <location>
        <begin position="173"/>
        <end position="185"/>
    </location>
</feature>
<feature type="compositionally biased region" description="Basic and acidic residues" evidence="2">
    <location>
        <begin position="56"/>
        <end position="71"/>
    </location>
</feature>
<feature type="compositionally biased region" description="Polar residues" evidence="2">
    <location>
        <begin position="246"/>
        <end position="261"/>
    </location>
</feature>
<feature type="region of interest" description="Disordered" evidence="2">
    <location>
        <begin position="398"/>
        <end position="509"/>
    </location>
</feature>
<dbReference type="GeneID" id="95977794"/>
<feature type="compositionally biased region" description="Polar residues" evidence="2">
    <location>
        <begin position="150"/>
        <end position="162"/>
    </location>
</feature>
<comment type="caution">
    <text evidence="3">The sequence shown here is derived from an EMBL/GenBank/DDBJ whole genome shotgun (WGS) entry which is preliminary data.</text>
</comment>
<accession>A0ABR3PII8</accession>
<feature type="compositionally biased region" description="Polar residues" evidence="2">
    <location>
        <begin position="448"/>
        <end position="476"/>
    </location>
</feature>
<feature type="compositionally biased region" description="Polar residues" evidence="2">
    <location>
        <begin position="44"/>
        <end position="54"/>
    </location>
</feature>
<evidence type="ECO:0000256" key="1">
    <source>
        <dbReference type="SAM" id="Coils"/>
    </source>
</evidence>
<feature type="region of interest" description="Disordered" evidence="2">
    <location>
        <begin position="1"/>
        <end position="72"/>
    </location>
</feature>
<evidence type="ECO:0000313" key="4">
    <source>
        <dbReference type="Proteomes" id="UP001562354"/>
    </source>
</evidence>
<feature type="compositionally biased region" description="Polar residues" evidence="2">
    <location>
        <begin position="1"/>
        <end position="34"/>
    </location>
</feature>
<feature type="region of interest" description="Disordered" evidence="2">
    <location>
        <begin position="539"/>
        <end position="564"/>
    </location>
</feature>
<feature type="coiled-coil region" evidence="1">
    <location>
        <begin position="81"/>
        <end position="130"/>
    </location>
</feature>
<feature type="region of interest" description="Disordered" evidence="2">
    <location>
        <begin position="222"/>
        <end position="381"/>
    </location>
</feature>
<organism evidence="3 4">
    <name type="scientific">Neodothiora populina</name>
    <dbReference type="NCBI Taxonomy" id="2781224"/>
    <lineage>
        <taxon>Eukaryota</taxon>
        <taxon>Fungi</taxon>
        <taxon>Dikarya</taxon>
        <taxon>Ascomycota</taxon>
        <taxon>Pezizomycotina</taxon>
        <taxon>Dothideomycetes</taxon>
        <taxon>Dothideomycetidae</taxon>
        <taxon>Dothideales</taxon>
        <taxon>Dothioraceae</taxon>
        <taxon>Neodothiora</taxon>
    </lineage>
</organism>
<feature type="compositionally biased region" description="Low complexity" evidence="2">
    <location>
        <begin position="349"/>
        <end position="381"/>
    </location>
</feature>
<evidence type="ECO:0000313" key="3">
    <source>
        <dbReference type="EMBL" id="KAL1305955.1"/>
    </source>
</evidence>
<dbReference type="Proteomes" id="UP001562354">
    <property type="component" value="Unassembled WGS sequence"/>
</dbReference>
<feature type="region of interest" description="Disordered" evidence="2">
    <location>
        <begin position="136"/>
        <end position="185"/>
    </location>
</feature>
<reference evidence="3 4" key="1">
    <citation type="submission" date="2024-07" db="EMBL/GenBank/DDBJ databases">
        <title>Draft sequence of the Neodothiora populina.</title>
        <authorList>
            <person name="Drown D.D."/>
            <person name="Schuette U.S."/>
            <person name="Buechlein A.B."/>
            <person name="Rusch D.R."/>
            <person name="Winton L.W."/>
            <person name="Adams G.A."/>
        </authorList>
    </citation>
    <scope>NUCLEOTIDE SEQUENCE [LARGE SCALE GENOMIC DNA]</scope>
    <source>
        <strain evidence="3 4">CPC 39397</strain>
    </source>
</reference>
<dbReference type="RefSeq" id="XP_069202228.1">
    <property type="nucleotide sequence ID" value="XM_069343676.1"/>
</dbReference>
<evidence type="ECO:0000256" key="2">
    <source>
        <dbReference type="SAM" id="MobiDB-lite"/>
    </source>
</evidence>
<keyword evidence="4" id="KW-1185">Reference proteome</keyword>
<protein>
    <submittedName>
        <fullName evidence="3">Uncharacterized protein</fullName>
    </submittedName>
</protein>
<gene>
    <name evidence="3" type="ORF">AAFC00_004094</name>
</gene>
<keyword evidence="1" id="KW-0175">Coiled coil</keyword>
<name>A0ABR3PII8_9PEZI</name>
<sequence length="564" mass="61786">MGPTESSTAANPVPSSRLQPDQTSESPSTKSDAITSAVGPSPIHGQTAQPSLGNRTPREHAKPSVREESRRAAWRKNMEMIAETNEEVRGFMQELELKRKQLDEQIHKFIAQKEREFKRFEQEIWKQIQNVQEQVPVGSDHGNEHGEVHSTISHQPSRSQDVLINGTAPSEAPKLEKPTEDHGNVRTRIDRRTANSGLEDIRPSYEREKDFMGLFTPAFLPLLDDKPGLERSPSAPDLMEHRGSETLFSDRQSLQRANTEPTLDAEGKPRPRHGPRTPSTGSEGLVSVLKPPGGRKSSKQMRVMLQLADDLPAVHPNDDLPTEREYAPVRQADALHHSKKGGATFEDASPLQSPSLSPGSLGNETSSQTLPSTLSSSLTQGLSIQPQSNISLGAAALGTQPGNAVTDFEDLASPFPLDEDVGDTERPSDLEWEVDFREDIEGSRVDRQSSSPSLSPDTNLSPISPQKSNNSATSASLPMLKIRSSSTSSTQPISPGFSRPSVRDDPIFDFPAEENDYISSSIGHGSYYDSFSRPSLTGRGTMTGSLGESFMQRNAEAMMRRKRS</sequence>